<feature type="region of interest" description="Disordered" evidence="1">
    <location>
        <begin position="546"/>
        <end position="565"/>
    </location>
</feature>
<evidence type="ECO:0000313" key="2">
    <source>
        <dbReference type="EMBL" id="EQC37559.1"/>
    </source>
</evidence>
<proteinExistence type="predicted"/>
<evidence type="ECO:0000313" key="3">
    <source>
        <dbReference type="Proteomes" id="UP000030762"/>
    </source>
</evidence>
<name>T0QHW3_SAPDV</name>
<protein>
    <submittedName>
        <fullName evidence="2">Uncharacterized protein</fullName>
    </submittedName>
</protein>
<dbReference type="VEuPathDB" id="FungiDB:SDRG_05157"/>
<dbReference type="Proteomes" id="UP000030762">
    <property type="component" value="Unassembled WGS sequence"/>
</dbReference>
<feature type="compositionally biased region" description="Basic residues" evidence="1">
    <location>
        <begin position="556"/>
        <end position="565"/>
    </location>
</feature>
<dbReference type="OrthoDB" id="10652449at2759"/>
<dbReference type="EMBL" id="JH767144">
    <property type="protein sequence ID" value="EQC37559.1"/>
    <property type="molecule type" value="Genomic_DNA"/>
</dbReference>
<keyword evidence="3" id="KW-1185">Reference proteome</keyword>
<sequence length="565" mass="62780">MLWLMRLDNPETPSRVARILEMNESDFALVTRYSLTLGIEAVESYAPAAPLPPGAALYLQHVKLDDVCNVEKFPLVEVGEGDPPFLIEWLKMHMMCVLGGKVVAAQAIALAPTDPEAAAEVLKQAIPDMNIRVAARATRKKTSATASEYKAMMHALEVVGNMDVLDAFLGDALRVVRGTHLAPVANWIHRMLCRFGWEALLPAMRRLVSRWGRCMASSSHVVDLLASLAGCTDTPACPRLELPFATECIKLLWRRLQTAVARLLEDGRYKADTNTLVKHILRLEHYWDVTDELTWFGARLPRQATAIIDQFRFGVLTPFLSQLNKPTYHERIPLSEAAVAVAAVRKAVPTLPCTKYVTPLWRWLDADTKPKALSVAAVHSLLWLAQLDTAVPLDEKLIERLWQRSGRFAVEGAWATGPMLPPPALALLVQYTVASAGVYESATLDPETITNALPLLPYVALSRKLVVRQKAMTARHLAALTFLKAQAASTVLSYVSKLVARVPNAPVLQAMWRRVLDELCTAMQTTMPMAVDAIALLAVLTQDRKRPLETPNQRKGPPRHRRRFF</sequence>
<organism evidence="2 3">
    <name type="scientific">Saprolegnia diclina (strain VS20)</name>
    <dbReference type="NCBI Taxonomy" id="1156394"/>
    <lineage>
        <taxon>Eukaryota</taxon>
        <taxon>Sar</taxon>
        <taxon>Stramenopiles</taxon>
        <taxon>Oomycota</taxon>
        <taxon>Saprolegniomycetes</taxon>
        <taxon>Saprolegniales</taxon>
        <taxon>Saprolegniaceae</taxon>
        <taxon>Saprolegnia</taxon>
    </lineage>
</organism>
<dbReference type="GeneID" id="19945884"/>
<evidence type="ECO:0000256" key="1">
    <source>
        <dbReference type="SAM" id="MobiDB-lite"/>
    </source>
</evidence>
<gene>
    <name evidence="2" type="ORF">SDRG_05157</name>
</gene>
<dbReference type="RefSeq" id="XP_008609079.1">
    <property type="nucleotide sequence ID" value="XM_008610857.1"/>
</dbReference>
<dbReference type="AlphaFoldDB" id="T0QHW3"/>
<reference evidence="2 3" key="1">
    <citation type="submission" date="2012-04" db="EMBL/GenBank/DDBJ databases">
        <title>The Genome Sequence of Saprolegnia declina VS20.</title>
        <authorList>
            <consortium name="The Broad Institute Genome Sequencing Platform"/>
            <person name="Russ C."/>
            <person name="Nusbaum C."/>
            <person name="Tyler B."/>
            <person name="van West P."/>
            <person name="Dieguez-Uribeondo J."/>
            <person name="de Bruijn I."/>
            <person name="Tripathy S."/>
            <person name="Jiang R."/>
            <person name="Young S.K."/>
            <person name="Zeng Q."/>
            <person name="Gargeya S."/>
            <person name="Fitzgerald M."/>
            <person name="Haas B."/>
            <person name="Abouelleil A."/>
            <person name="Alvarado L."/>
            <person name="Arachchi H.M."/>
            <person name="Berlin A."/>
            <person name="Chapman S.B."/>
            <person name="Goldberg J."/>
            <person name="Griggs A."/>
            <person name="Gujja S."/>
            <person name="Hansen M."/>
            <person name="Howarth C."/>
            <person name="Imamovic A."/>
            <person name="Larimer J."/>
            <person name="McCowen C."/>
            <person name="Montmayeur A."/>
            <person name="Murphy C."/>
            <person name="Neiman D."/>
            <person name="Pearson M."/>
            <person name="Priest M."/>
            <person name="Roberts A."/>
            <person name="Saif S."/>
            <person name="Shea T."/>
            <person name="Sisk P."/>
            <person name="Sykes S."/>
            <person name="Wortman J."/>
            <person name="Nusbaum C."/>
            <person name="Birren B."/>
        </authorList>
    </citation>
    <scope>NUCLEOTIDE SEQUENCE [LARGE SCALE GENOMIC DNA]</scope>
    <source>
        <strain evidence="2 3">VS20</strain>
    </source>
</reference>
<dbReference type="InParanoid" id="T0QHW3"/>
<accession>T0QHW3</accession>